<dbReference type="SUPFAM" id="SSF47769">
    <property type="entry name" value="SAM/Pointed domain"/>
    <property type="match status" value="1"/>
</dbReference>
<dbReference type="AlphaFoldDB" id="A0A433DAA6"/>
<gene>
    <name evidence="1" type="ORF">BC936DRAFT_145309</name>
</gene>
<organism evidence="1 2">
    <name type="scientific">Jimgerdemannia flammicorona</name>
    <dbReference type="NCBI Taxonomy" id="994334"/>
    <lineage>
        <taxon>Eukaryota</taxon>
        <taxon>Fungi</taxon>
        <taxon>Fungi incertae sedis</taxon>
        <taxon>Mucoromycota</taxon>
        <taxon>Mucoromycotina</taxon>
        <taxon>Endogonomycetes</taxon>
        <taxon>Endogonales</taxon>
        <taxon>Endogonaceae</taxon>
        <taxon>Jimgerdemannia</taxon>
    </lineage>
</organism>
<protein>
    <recommendedName>
        <fullName evidence="3">SAM domain-containing protein</fullName>
    </recommendedName>
</protein>
<keyword evidence="2" id="KW-1185">Reference proteome</keyword>
<dbReference type="Proteomes" id="UP000268093">
    <property type="component" value="Unassembled WGS sequence"/>
</dbReference>
<accession>A0A433DAA6</accession>
<dbReference type="OrthoDB" id="2409171at2759"/>
<name>A0A433DAA6_9FUNG</name>
<sequence>MEDPTTMHTIETTETSGTHTFTVGHPPLDEIRRWTQKKVIEYLERQSFFSTQVDEDDLKILKDQKIGGLSFLGLSQESLMSDGMKRGPAYVIGKHVEELNESAPQGKTARRQMDMEMSASLLHSLLCGMFVICCSGI</sequence>
<evidence type="ECO:0008006" key="3">
    <source>
        <dbReference type="Google" id="ProtNLM"/>
    </source>
</evidence>
<comment type="caution">
    <text evidence="1">The sequence shown here is derived from an EMBL/GenBank/DDBJ whole genome shotgun (WGS) entry which is preliminary data.</text>
</comment>
<dbReference type="InterPro" id="IPR013761">
    <property type="entry name" value="SAM/pointed_sf"/>
</dbReference>
<proteinExistence type="predicted"/>
<evidence type="ECO:0000313" key="1">
    <source>
        <dbReference type="EMBL" id="RUP47810.1"/>
    </source>
</evidence>
<dbReference type="EMBL" id="RBNI01004074">
    <property type="protein sequence ID" value="RUP47810.1"/>
    <property type="molecule type" value="Genomic_DNA"/>
</dbReference>
<dbReference type="Gene3D" id="1.10.150.50">
    <property type="entry name" value="Transcription Factor, Ets-1"/>
    <property type="match status" value="1"/>
</dbReference>
<reference evidence="1 2" key="1">
    <citation type="journal article" date="2018" name="New Phytol.">
        <title>Phylogenomics of Endogonaceae and evolution of mycorrhizas within Mucoromycota.</title>
        <authorList>
            <person name="Chang Y."/>
            <person name="Desiro A."/>
            <person name="Na H."/>
            <person name="Sandor L."/>
            <person name="Lipzen A."/>
            <person name="Clum A."/>
            <person name="Barry K."/>
            <person name="Grigoriev I.V."/>
            <person name="Martin F.M."/>
            <person name="Stajich J.E."/>
            <person name="Smith M.E."/>
            <person name="Bonito G."/>
            <person name="Spatafora J.W."/>
        </authorList>
    </citation>
    <scope>NUCLEOTIDE SEQUENCE [LARGE SCALE GENOMIC DNA]</scope>
    <source>
        <strain evidence="1 2">GMNB39</strain>
    </source>
</reference>
<evidence type="ECO:0000313" key="2">
    <source>
        <dbReference type="Proteomes" id="UP000268093"/>
    </source>
</evidence>